<dbReference type="AlphaFoldDB" id="A0A819YPY3"/>
<dbReference type="Pfam" id="PF03184">
    <property type="entry name" value="DDE_1"/>
    <property type="match status" value="1"/>
</dbReference>
<feature type="domain" description="DDE-1" evidence="1">
    <location>
        <begin position="9"/>
        <end position="72"/>
    </location>
</feature>
<dbReference type="GO" id="GO:0003676">
    <property type="term" value="F:nucleic acid binding"/>
    <property type="evidence" value="ECO:0007669"/>
    <property type="project" value="InterPro"/>
</dbReference>
<evidence type="ECO:0000259" key="1">
    <source>
        <dbReference type="Pfam" id="PF03184"/>
    </source>
</evidence>
<protein>
    <recommendedName>
        <fullName evidence="1">DDE-1 domain-containing protein</fullName>
    </recommendedName>
</protein>
<organism evidence="3 4">
    <name type="scientific">Adineta steineri</name>
    <dbReference type="NCBI Taxonomy" id="433720"/>
    <lineage>
        <taxon>Eukaryota</taxon>
        <taxon>Metazoa</taxon>
        <taxon>Spiralia</taxon>
        <taxon>Gnathifera</taxon>
        <taxon>Rotifera</taxon>
        <taxon>Eurotatoria</taxon>
        <taxon>Bdelloidea</taxon>
        <taxon>Adinetida</taxon>
        <taxon>Adinetidae</taxon>
        <taxon>Adineta</taxon>
    </lineage>
</organism>
<name>A0A819YPY3_9BILA</name>
<accession>A0A819YPY3</accession>
<dbReference type="EMBL" id="CAJOAY010007129">
    <property type="protein sequence ID" value="CAF4159124.1"/>
    <property type="molecule type" value="Genomic_DNA"/>
</dbReference>
<gene>
    <name evidence="3" type="ORF">OKA104_LOCUS38688</name>
    <name evidence="2" type="ORF">VCS650_LOCUS5430</name>
</gene>
<dbReference type="EMBL" id="CAJNON010000032">
    <property type="protein sequence ID" value="CAF0827804.1"/>
    <property type="molecule type" value="Genomic_DNA"/>
</dbReference>
<comment type="caution">
    <text evidence="3">The sequence shown here is derived from an EMBL/GenBank/DDBJ whole genome shotgun (WGS) entry which is preliminary data.</text>
</comment>
<evidence type="ECO:0000313" key="4">
    <source>
        <dbReference type="Proteomes" id="UP000663881"/>
    </source>
</evidence>
<proteinExistence type="predicted"/>
<evidence type="ECO:0000313" key="3">
    <source>
        <dbReference type="EMBL" id="CAF4159124.1"/>
    </source>
</evidence>
<dbReference type="Proteomes" id="UP000663891">
    <property type="component" value="Unassembled WGS sequence"/>
</dbReference>
<evidence type="ECO:0000313" key="2">
    <source>
        <dbReference type="EMBL" id="CAF0827804.1"/>
    </source>
</evidence>
<dbReference type="OrthoDB" id="10035668at2759"/>
<reference evidence="3" key="1">
    <citation type="submission" date="2021-02" db="EMBL/GenBank/DDBJ databases">
        <authorList>
            <person name="Nowell W R."/>
        </authorList>
    </citation>
    <scope>NUCLEOTIDE SEQUENCE</scope>
</reference>
<dbReference type="Proteomes" id="UP000663881">
    <property type="component" value="Unassembled WGS sequence"/>
</dbReference>
<sequence>MPYVADICKPVLLIFDGHKAHVSTRIIKLVMDHHVELICLPPNNTTVFQSLDVVTLTKIKTAWRKLLMIHNSQISSQVVDKKHLSYLIGNLWRNHILPIHSSSRFSQSGIYSYDPRAVSKEKLCVQPTSASSSV</sequence>
<dbReference type="InterPro" id="IPR004875">
    <property type="entry name" value="DDE_SF_endonuclease_dom"/>
</dbReference>